<dbReference type="Proteomes" id="UP001172457">
    <property type="component" value="Chromosome 2"/>
</dbReference>
<feature type="compositionally biased region" description="Basic and acidic residues" evidence="1">
    <location>
        <begin position="50"/>
        <end position="60"/>
    </location>
</feature>
<evidence type="ECO:0000313" key="3">
    <source>
        <dbReference type="Proteomes" id="UP001172457"/>
    </source>
</evidence>
<dbReference type="PANTHER" id="PTHR47150">
    <property type="entry name" value="OS12G0169200 PROTEIN"/>
    <property type="match status" value="1"/>
</dbReference>
<accession>A0AA38WG05</accession>
<dbReference type="EMBL" id="JARYMX010000002">
    <property type="protein sequence ID" value="KAJ9559852.1"/>
    <property type="molecule type" value="Genomic_DNA"/>
</dbReference>
<dbReference type="PANTHER" id="PTHR47150:SF5">
    <property type="entry name" value="OS07G0546750 PROTEIN"/>
    <property type="match status" value="1"/>
</dbReference>
<feature type="region of interest" description="Disordered" evidence="1">
    <location>
        <begin position="34"/>
        <end position="60"/>
    </location>
</feature>
<evidence type="ECO:0000313" key="2">
    <source>
        <dbReference type="EMBL" id="KAJ9559852.1"/>
    </source>
</evidence>
<name>A0AA38WG05_9ASTR</name>
<protein>
    <submittedName>
        <fullName evidence="2">Uncharacterized protein</fullName>
    </submittedName>
</protein>
<keyword evidence="3" id="KW-1185">Reference proteome</keyword>
<dbReference type="AlphaFoldDB" id="A0AA38WG05"/>
<proteinExistence type="predicted"/>
<reference evidence="2" key="1">
    <citation type="submission" date="2023-03" db="EMBL/GenBank/DDBJ databases">
        <title>Chromosome-scale reference genome and RAD-based genetic map of yellow starthistle (Centaurea solstitialis) reveal putative structural variation and QTLs associated with invader traits.</title>
        <authorList>
            <person name="Reatini B."/>
            <person name="Cang F.A."/>
            <person name="Jiang Q."/>
            <person name="Mckibben M.T.W."/>
            <person name="Barker M.S."/>
            <person name="Rieseberg L.H."/>
            <person name="Dlugosch K.M."/>
        </authorList>
    </citation>
    <scope>NUCLEOTIDE SEQUENCE</scope>
    <source>
        <strain evidence="2">CAN-66</strain>
        <tissue evidence="2">Leaf</tissue>
    </source>
</reference>
<gene>
    <name evidence="2" type="ORF">OSB04_005012</name>
</gene>
<organism evidence="2 3">
    <name type="scientific">Centaurea solstitialis</name>
    <name type="common">yellow star-thistle</name>
    <dbReference type="NCBI Taxonomy" id="347529"/>
    <lineage>
        <taxon>Eukaryota</taxon>
        <taxon>Viridiplantae</taxon>
        <taxon>Streptophyta</taxon>
        <taxon>Embryophyta</taxon>
        <taxon>Tracheophyta</taxon>
        <taxon>Spermatophyta</taxon>
        <taxon>Magnoliopsida</taxon>
        <taxon>eudicotyledons</taxon>
        <taxon>Gunneridae</taxon>
        <taxon>Pentapetalae</taxon>
        <taxon>asterids</taxon>
        <taxon>campanulids</taxon>
        <taxon>Asterales</taxon>
        <taxon>Asteraceae</taxon>
        <taxon>Carduoideae</taxon>
        <taxon>Cardueae</taxon>
        <taxon>Centaureinae</taxon>
        <taxon>Centaurea</taxon>
    </lineage>
</organism>
<evidence type="ECO:0000256" key="1">
    <source>
        <dbReference type="SAM" id="MobiDB-lite"/>
    </source>
</evidence>
<comment type="caution">
    <text evidence="2">The sequence shown here is derived from an EMBL/GenBank/DDBJ whole genome shotgun (WGS) entry which is preliminary data.</text>
</comment>
<dbReference type="InterPro" id="IPR006912">
    <property type="entry name" value="Harbinger_derived_prot"/>
</dbReference>
<dbReference type="Pfam" id="PF04827">
    <property type="entry name" value="Plant_tran"/>
    <property type="match status" value="1"/>
</dbReference>
<sequence length="236" mass="28064">MSDSDDDFDLMIDQVLLANLQAAELVGKLVTTGVLQNNGEGPSNKRPRGPNKERGREEGHDKLIADYFSNNPVYNDEDFKRRFCMTRRLFLRIVNDLEREVEYFKQHWDARGVYPHDDERRIHFKERQESARKDIERTFATLQSKWHMVKRPARVWTRMKLQEIMYTCIILHNMIREDEGISDYPFDPTEVLPEDIETNISEADRARNVNLVKNRERHANLRQDLSQHLWDSLHNN</sequence>